<accession>A0A401GSU3</accession>
<evidence type="ECO:0000256" key="3">
    <source>
        <dbReference type="ARBA" id="ARBA00023155"/>
    </source>
</evidence>
<feature type="region of interest" description="Disordered" evidence="6">
    <location>
        <begin position="489"/>
        <end position="642"/>
    </location>
</feature>
<organism evidence="8 9">
    <name type="scientific">Sparassis crispa</name>
    <dbReference type="NCBI Taxonomy" id="139825"/>
    <lineage>
        <taxon>Eukaryota</taxon>
        <taxon>Fungi</taxon>
        <taxon>Dikarya</taxon>
        <taxon>Basidiomycota</taxon>
        <taxon>Agaricomycotina</taxon>
        <taxon>Agaricomycetes</taxon>
        <taxon>Polyporales</taxon>
        <taxon>Sparassidaceae</taxon>
        <taxon>Sparassis</taxon>
    </lineage>
</organism>
<evidence type="ECO:0000259" key="7">
    <source>
        <dbReference type="PROSITE" id="PS50071"/>
    </source>
</evidence>
<keyword evidence="3 5" id="KW-0371">Homeobox</keyword>
<feature type="compositionally biased region" description="Low complexity" evidence="6">
    <location>
        <begin position="560"/>
        <end position="585"/>
    </location>
</feature>
<keyword evidence="2 5" id="KW-0238">DNA-binding</keyword>
<feature type="region of interest" description="Disordered" evidence="6">
    <location>
        <begin position="237"/>
        <end position="285"/>
    </location>
</feature>
<feature type="compositionally biased region" description="Low complexity" evidence="6">
    <location>
        <begin position="237"/>
        <end position="247"/>
    </location>
</feature>
<evidence type="ECO:0000313" key="9">
    <source>
        <dbReference type="Proteomes" id="UP000287166"/>
    </source>
</evidence>
<feature type="domain" description="Homeobox" evidence="7">
    <location>
        <begin position="371"/>
        <end position="434"/>
    </location>
</feature>
<sequence>MIDNPAAPHPLNSYNVAQLQFALEDGKSQIVSFDVHDISASPVIHASDHDETDYLSRRMSSSATSDSSSLHSRPEKRPPSPAPSPLQKKLRPAVSLDPNPWSQPTTPSPQPSADNEDRSDVDPTRVQLPSLATAFQDRYDLRRASLPTLYSDSPASRLRLPQPAHRPSQSSSNLSAYQFPPPDAPDDARPRLAADTQLGLYPPSLPEYSSISSTGLSSTSASSFNFSPLSPDAARGSISGLSSTFSSDTDHWGSPIVRPNSTPGAPTQKYDDSVRHSSLGGPLSQQQFFGGVTRISGQHKHSLAQSAVKSESEWTFPSADNFPMPPASSTSYPSTPSSSMPAISVASSPSRSPQETNPAGPAMPAPGSLVERPPRKRGKLPKPVTDFLKDWLHRHSDHPYPSEEEKKQLCNATGLSMSQVSNWMINARRRILAPLHRPGVGPTTTTPFASRSTSLATTASLPPAAMLDSGRRASMPSDSLQLYYPMSLQPLHDPSQTRHMVGMSRSYSSSHANAGLGGHGHGSSPYGLESGYTSSRLSYGGGALHPHAQLSHHSSHHASHSPNSHAYLGVPMSAPPLNSSPSSASFLGAQPHSQHSLYSQSTQSGSYMGSGQSHARGDERYSFSASSVSPAPQPGSGYASPQ</sequence>
<feature type="compositionally biased region" description="Polar residues" evidence="6">
    <location>
        <begin position="167"/>
        <end position="176"/>
    </location>
</feature>
<dbReference type="Pfam" id="PF05920">
    <property type="entry name" value="Homeobox_KN"/>
    <property type="match status" value="1"/>
</dbReference>
<dbReference type="STRING" id="139825.A0A401GSU3"/>
<feature type="compositionally biased region" description="Polar residues" evidence="6">
    <location>
        <begin position="591"/>
        <end position="613"/>
    </location>
</feature>
<dbReference type="GO" id="GO:0006355">
    <property type="term" value="P:regulation of DNA-templated transcription"/>
    <property type="evidence" value="ECO:0007669"/>
    <property type="project" value="InterPro"/>
</dbReference>
<feature type="compositionally biased region" description="Low complexity" evidence="6">
    <location>
        <begin position="57"/>
        <end position="71"/>
    </location>
</feature>
<feature type="region of interest" description="Disordered" evidence="6">
    <location>
        <begin position="315"/>
        <end position="382"/>
    </location>
</feature>
<evidence type="ECO:0000313" key="8">
    <source>
        <dbReference type="EMBL" id="GBE85240.1"/>
    </source>
</evidence>
<name>A0A401GSU3_9APHY</name>
<evidence type="ECO:0000256" key="6">
    <source>
        <dbReference type="SAM" id="MobiDB-lite"/>
    </source>
</evidence>
<dbReference type="InterPro" id="IPR001356">
    <property type="entry name" value="HD"/>
</dbReference>
<evidence type="ECO:0000256" key="4">
    <source>
        <dbReference type="ARBA" id="ARBA00023242"/>
    </source>
</evidence>
<protein>
    <recommendedName>
        <fullName evidence="7">Homeobox domain-containing protein</fullName>
    </recommendedName>
</protein>
<proteinExistence type="inferred from homology"/>
<dbReference type="CDD" id="cd00086">
    <property type="entry name" value="homeodomain"/>
    <property type="match status" value="1"/>
</dbReference>
<keyword evidence="4 5" id="KW-0539">Nucleus</keyword>
<dbReference type="InParanoid" id="A0A401GSU3"/>
<feature type="DNA-binding region" description="Homeobox" evidence="5">
    <location>
        <begin position="373"/>
        <end position="435"/>
    </location>
</feature>
<comment type="subcellular location">
    <subcellularLocation>
        <location evidence="5">Nucleus</location>
    </subcellularLocation>
</comment>
<feature type="region of interest" description="Disordered" evidence="6">
    <location>
        <begin position="49"/>
        <end position="131"/>
    </location>
</feature>
<dbReference type="SUPFAM" id="SSF46689">
    <property type="entry name" value="Homeodomain-like"/>
    <property type="match status" value="1"/>
</dbReference>
<evidence type="ECO:0000256" key="2">
    <source>
        <dbReference type="ARBA" id="ARBA00023125"/>
    </source>
</evidence>
<dbReference type="InterPro" id="IPR008422">
    <property type="entry name" value="KN_HD"/>
</dbReference>
<feature type="compositionally biased region" description="Low complexity" evidence="6">
    <location>
        <begin position="327"/>
        <end position="350"/>
    </location>
</feature>
<dbReference type="RefSeq" id="XP_027616153.1">
    <property type="nucleotide sequence ID" value="XM_027760352.1"/>
</dbReference>
<evidence type="ECO:0000256" key="5">
    <source>
        <dbReference type="PROSITE-ProRule" id="PRU00108"/>
    </source>
</evidence>
<dbReference type="GO" id="GO:0003677">
    <property type="term" value="F:DNA binding"/>
    <property type="evidence" value="ECO:0007669"/>
    <property type="project" value="UniProtKB-UniRule"/>
</dbReference>
<dbReference type="InterPro" id="IPR050224">
    <property type="entry name" value="TALE_homeobox"/>
</dbReference>
<dbReference type="EMBL" id="BFAD01000007">
    <property type="protein sequence ID" value="GBE85240.1"/>
    <property type="molecule type" value="Genomic_DNA"/>
</dbReference>
<comment type="similarity">
    <text evidence="1">Belongs to the TALE/M-ATYP homeobox family.</text>
</comment>
<reference evidence="8 9" key="1">
    <citation type="journal article" date="2018" name="Sci. Rep.">
        <title>Genome sequence of the cauliflower mushroom Sparassis crispa (Hanabiratake) and its association with beneficial usage.</title>
        <authorList>
            <person name="Kiyama R."/>
            <person name="Furutani Y."/>
            <person name="Kawaguchi K."/>
            <person name="Nakanishi T."/>
        </authorList>
    </citation>
    <scope>NUCLEOTIDE SEQUENCE [LARGE SCALE GENOMIC DNA]</scope>
</reference>
<feature type="region of interest" description="Disordered" evidence="6">
    <location>
        <begin position="151"/>
        <end position="190"/>
    </location>
</feature>
<dbReference type="Gene3D" id="1.10.10.60">
    <property type="entry name" value="Homeodomain-like"/>
    <property type="match status" value="1"/>
</dbReference>
<dbReference type="PROSITE" id="PS50071">
    <property type="entry name" value="HOMEOBOX_2"/>
    <property type="match status" value="1"/>
</dbReference>
<dbReference type="InterPro" id="IPR009057">
    <property type="entry name" value="Homeodomain-like_sf"/>
</dbReference>
<dbReference type="SMART" id="SM00389">
    <property type="entry name" value="HOX"/>
    <property type="match status" value="1"/>
</dbReference>
<gene>
    <name evidence="8" type="ORF">SCP_0704270</name>
</gene>
<dbReference type="OrthoDB" id="10056939at2759"/>
<dbReference type="AlphaFoldDB" id="A0A401GSU3"/>
<dbReference type="GO" id="GO:0005634">
    <property type="term" value="C:nucleus"/>
    <property type="evidence" value="ECO:0007669"/>
    <property type="project" value="UniProtKB-SubCell"/>
</dbReference>
<feature type="region of interest" description="Disordered" evidence="6">
    <location>
        <begin position="436"/>
        <end position="456"/>
    </location>
</feature>
<dbReference type="GeneID" id="38782157"/>
<dbReference type="Proteomes" id="UP000287166">
    <property type="component" value="Unassembled WGS sequence"/>
</dbReference>
<comment type="caution">
    <text evidence="8">The sequence shown here is derived from an EMBL/GenBank/DDBJ whole genome shotgun (WGS) entry which is preliminary data.</text>
</comment>
<keyword evidence="9" id="KW-1185">Reference proteome</keyword>
<evidence type="ECO:0000256" key="1">
    <source>
        <dbReference type="ARBA" id="ARBA00005800"/>
    </source>
</evidence>
<dbReference type="PANTHER" id="PTHR11850">
    <property type="entry name" value="HOMEOBOX PROTEIN TRANSCRIPTION FACTORS"/>
    <property type="match status" value="1"/>
</dbReference>